<evidence type="ECO:0000313" key="10">
    <source>
        <dbReference type="EMBL" id="WML87532.1"/>
    </source>
</evidence>
<dbReference type="CDD" id="cd07560">
    <property type="entry name" value="Peptidase_S41_CPP"/>
    <property type="match status" value="1"/>
</dbReference>
<dbReference type="FunFam" id="3.30.750.44:FF:000001">
    <property type="entry name" value="S41 family peptidase"/>
    <property type="match status" value="1"/>
</dbReference>
<dbReference type="EMBL" id="JAVFKN010000009">
    <property type="protein sequence ID" value="MDQ5768584.1"/>
    <property type="molecule type" value="Genomic_DNA"/>
</dbReference>
<dbReference type="Gene3D" id="3.90.226.10">
    <property type="entry name" value="2-enoyl-CoA Hydratase, Chain A, domain 1"/>
    <property type="match status" value="1"/>
</dbReference>
<evidence type="ECO:0000259" key="8">
    <source>
        <dbReference type="PROSITE" id="PS50106"/>
    </source>
</evidence>
<dbReference type="InterPro" id="IPR055210">
    <property type="entry name" value="CtpA/B_N"/>
</dbReference>
<protein>
    <submittedName>
        <fullName evidence="10">S41 family peptidase</fullName>
    </submittedName>
</protein>
<keyword evidence="7" id="KW-0812">Transmembrane</keyword>
<dbReference type="InterPro" id="IPR001478">
    <property type="entry name" value="PDZ"/>
</dbReference>
<dbReference type="GO" id="GO:0006508">
    <property type="term" value="P:proteolysis"/>
    <property type="evidence" value="ECO:0007669"/>
    <property type="project" value="UniProtKB-KW"/>
</dbReference>
<dbReference type="Proteomes" id="UP001229862">
    <property type="component" value="Chromosome"/>
</dbReference>
<dbReference type="EMBL" id="CP133217">
    <property type="protein sequence ID" value="WML87532.1"/>
    <property type="molecule type" value="Genomic_DNA"/>
</dbReference>
<dbReference type="GO" id="GO:0008236">
    <property type="term" value="F:serine-type peptidase activity"/>
    <property type="evidence" value="ECO:0007669"/>
    <property type="project" value="UniProtKB-KW"/>
</dbReference>
<evidence type="ECO:0000256" key="1">
    <source>
        <dbReference type="ARBA" id="ARBA00009179"/>
    </source>
</evidence>
<evidence type="ECO:0000256" key="6">
    <source>
        <dbReference type="SAM" id="MobiDB-lite"/>
    </source>
</evidence>
<feature type="region of interest" description="Disordered" evidence="6">
    <location>
        <begin position="375"/>
        <end position="441"/>
    </location>
</feature>
<dbReference type="Proteomes" id="UP001223336">
    <property type="component" value="Unassembled WGS sequence"/>
</dbReference>
<dbReference type="InterPro" id="IPR004447">
    <property type="entry name" value="Peptidase_S41A"/>
</dbReference>
<dbReference type="SMART" id="SM00245">
    <property type="entry name" value="TSPc"/>
    <property type="match status" value="1"/>
</dbReference>
<proteinExistence type="inferred from homology"/>
<dbReference type="FunFam" id="2.30.42.10:FF:000063">
    <property type="entry name" value="Peptidase, S41 family"/>
    <property type="match status" value="1"/>
</dbReference>
<dbReference type="CDD" id="cd06782">
    <property type="entry name" value="cpPDZ_CPP-like"/>
    <property type="match status" value="1"/>
</dbReference>
<keyword evidence="7" id="KW-0472">Membrane</keyword>
<dbReference type="FunFam" id="3.90.226.10:FF:000029">
    <property type="entry name" value="Peptidase, S41 family"/>
    <property type="match status" value="1"/>
</dbReference>
<dbReference type="NCBIfam" id="TIGR00225">
    <property type="entry name" value="prc"/>
    <property type="match status" value="1"/>
</dbReference>
<dbReference type="Pfam" id="PF22694">
    <property type="entry name" value="CtpB_N-like"/>
    <property type="match status" value="1"/>
</dbReference>
<dbReference type="Pfam" id="PF13180">
    <property type="entry name" value="PDZ_2"/>
    <property type="match status" value="1"/>
</dbReference>
<comment type="similarity">
    <text evidence="1 5">Belongs to the peptidase S41A family.</text>
</comment>
<dbReference type="Pfam" id="PF03572">
    <property type="entry name" value="Peptidase_S41"/>
    <property type="match status" value="1"/>
</dbReference>
<feature type="compositionally biased region" description="Basic and acidic residues" evidence="6">
    <location>
        <begin position="400"/>
        <end position="436"/>
    </location>
</feature>
<dbReference type="GO" id="GO:0030288">
    <property type="term" value="C:outer membrane-bounded periplasmic space"/>
    <property type="evidence" value="ECO:0007669"/>
    <property type="project" value="TreeGrafter"/>
</dbReference>
<keyword evidence="3 5" id="KW-0378">Hydrolase</keyword>
<dbReference type="RefSeq" id="WP_308134564.1">
    <property type="nucleotide sequence ID" value="NZ_CP133217.1"/>
</dbReference>
<evidence type="ECO:0000313" key="9">
    <source>
        <dbReference type="EMBL" id="MDQ5768584.1"/>
    </source>
</evidence>
<dbReference type="GO" id="GO:0007165">
    <property type="term" value="P:signal transduction"/>
    <property type="evidence" value="ECO:0007669"/>
    <property type="project" value="TreeGrafter"/>
</dbReference>
<keyword evidence="4 5" id="KW-0720">Serine protease</keyword>
<feature type="domain" description="PDZ" evidence="8">
    <location>
        <begin position="90"/>
        <end position="158"/>
    </location>
</feature>
<feature type="transmembrane region" description="Helical" evidence="7">
    <location>
        <begin position="7"/>
        <end position="30"/>
    </location>
</feature>
<dbReference type="PANTHER" id="PTHR32060">
    <property type="entry name" value="TAIL-SPECIFIC PROTEASE"/>
    <property type="match status" value="1"/>
</dbReference>
<evidence type="ECO:0000256" key="7">
    <source>
        <dbReference type="SAM" id="Phobius"/>
    </source>
</evidence>
<dbReference type="GO" id="GO:0004175">
    <property type="term" value="F:endopeptidase activity"/>
    <property type="evidence" value="ECO:0007669"/>
    <property type="project" value="TreeGrafter"/>
</dbReference>
<reference evidence="10 11" key="1">
    <citation type="submission" date="2023-08" db="EMBL/GenBank/DDBJ databases">
        <title>New molecular markers tilS and rpoB for phylogenetic and monitoring studies of the genus Thiothrix biodiversity.</title>
        <authorList>
            <person name="Ravin N.V."/>
            <person name="Smolyakov D."/>
            <person name="Markov N.D."/>
            <person name="Beletsky A.V."/>
            <person name="Mardanov A.V."/>
            <person name="Rudenko T.S."/>
            <person name="Grabovich M.Y."/>
        </authorList>
    </citation>
    <scope>NUCLEOTIDE SEQUENCE</scope>
    <source>
        <strain evidence="10">DNT52</strain>
        <strain evidence="9 11">H33</strain>
    </source>
</reference>
<evidence type="ECO:0000256" key="3">
    <source>
        <dbReference type="ARBA" id="ARBA00022801"/>
    </source>
</evidence>
<keyword evidence="11" id="KW-1185">Reference proteome</keyword>
<dbReference type="PROSITE" id="PS50106">
    <property type="entry name" value="PDZ"/>
    <property type="match status" value="1"/>
</dbReference>
<name>A0AA51R011_9GAMM</name>
<dbReference type="InterPro" id="IPR036034">
    <property type="entry name" value="PDZ_sf"/>
</dbReference>
<evidence type="ECO:0000256" key="5">
    <source>
        <dbReference type="RuleBase" id="RU004404"/>
    </source>
</evidence>
<keyword evidence="7" id="KW-1133">Transmembrane helix</keyword>
<organism evidence="10">
    <name type="scientific">Thiothrix subterranea</name>
    <dbReference type="NCBI Taxonomy" id="2735563"/>
    <lineage>
        <taxon>Bacteria</taxon>
        <taxon>Pseudomonadati</taxon>
        <taxon>Pseudomonadota</taxon>
        <taxon>Gammaproteobacteria</taxon>
        <taxon>Thiotrichales</taxon>
        <taxon>Thiotrichaceae</taxon>
        <taxon>Thiothrix</taxon>
    </lineage>
</organism>
<dbReference type="SUPFAM" id="SSF50156">
    <property type="entry name" value="PDZ domain-like"/>
    <property type="match status" value="1"/>
</dbReference>
<dbReference type="InterPro" id="IPR005151">
    <property type="entry name" value="Tail-specific_protease"/>
</dbReference>
<feature type="compositionally biased region" description="Polar residues" evidence="6">
    <location>
        <begin position="387"/>
        <end position="399"/>
    </location>
</feature>
<dbReference type="SUPFAM" id="SSF52096">
    <property type="entry name" value="ClpP/crotonase"/>
    <property type="match status" value="1"/>
</dbReference>
<dbReference type="InterPro" id="IPR029045">
    <property type="entry name" value="ClpP/crotonase-like_dom_sf"/>
</dbReference>
<dbReference type="SMART" id="SM00228">
    <property type="entry name" value="PDZ"/>
    <property type="match status" value="1"/>
</dbReference>
<sequence>MHTRYRVLAGTMAGVLIGVTTSISLNVFAFRQTVENQPPLDELQQFSEVYTRIKENYVEEVKDKDLMTNAIRGMLSNLDPHSAYLDEEEFKELQVGTSGEFGGLGIEVGMEDGFVKVISPIDDTPAQKAGLQAGDLIIRLDETPVKGMTLNDAVKLMRGKPGSNIDLMIVREGKDKPFKVSLKRDIIQVKSVKQRLLEPGYGYVRITSFQAKTTESLLEGIETLKKENKDKLRGLVLDLRNNPGGVLNAAVGVSDAFLESGKIVYTEGRVEDAKMEYSANKGDAIDNAPIVVLVNQGSASASEIVAGALKDHKRALIVGQKTFGKGSVQTVLQLDEKTAVKLTTARYFTPSGRSIQAEGIMPDIELKALKVKGEEETDDTLDPVSEANLSKHLSNPNGTDKTESKPAEKASEPAPAKTDEKADEKTDKAIEADKAKSPLAEDDYQLFEALNILKGMDLVQTRLKPEATTVEADKGKVM</sequence>
<evidence type="ECO:0000256" key="4">
    <source>
        <dbReference type="ARBA" id="ARBA00022825"/>
    </source>
</evidence>
<evidence type="ECO:0000313" key="11">
    <source>
        <dbReference type="Proteomes" id="UP001223336"/>
    </source>
</evidence>
<dbReference type="AlphaFoldDB" id="A0AA51R011"/>
<keyword evidence="2 5" id="KW-0645">Protease</keyword>
<accession>A0AA51R011</accession>
<dbReference type="Gene3D" id="3.30.750.44">
    <property type="match status" value="1"/>
</dbReference>
<dbReference type="Gene3D" id="2.30.42.10">
    <property type="match status" value="1"/>
</dbReference>
<gene>
    <name evidence="9" type="ORF">RCC75_08605</name>
    <name evidence="10" type="ORF">RCG00_04020</name>
</gene>
<evidence type="ECO:0000256" key="2">
    <source>
        <dbReference type="ARBA" id="ARBA00022670"/>
    </source>
</evidence>
<dbReference type="PANTHER" id="PTHR32060:SF30">
    <property type="entry name" value="CARBOXY-TERMINAL PROCESSING PROTEASE CTPA"/>
    <property type="match status" value="1"/>
</dbReference>